<keyword evidence="1" id="KW-0723">Serine/threonine-protein kinase</keyword>
<dbReference type="SMART" id="SM00220">
    <property type="entry name" value="S_TKc"/>
    <property type="match status" value="1"/>
</dbReference>
<evidence type="ECO:0000256" key="1">
    <source>
        <dbReference type="ARBA" id="ARBA00022527"/>
    </source>
</evidence>
<keyword evidence="3" id="KW-0547">Nucleotide-binding</keyword>
<dbReference type="Gene3D" id="1.10.510.10">
    <property type="entry name" value="Transferase(Phosphotransferase) domain 1"/>
    <property type="match status" value="1"/>
</dbReference>
<proteinExistence type="predicted"/>
<name>A0A7R9TC26_MICPS</name>
<evidence type="ECO:0000259" key="7">
    <source>
        <dbReference type="PROSITE" id="PS50011"/>
    </source>
</evidence>
<dbReference type="PANTHER" id="PTHR24353">
    <property type="entry name" value="CYCLIC NUCLEOTIDE-DEPENDENT PROTEIN KINASE"/>
    <property type="match status" value="1"/>
</dbReference>
<evidence type="ECO:0000256" key="5">
    <source>
        <dbReference type="ARBA" id="ARBA00022840"/>
    </source>
</evidence>
<evidence type="ECO:0000256" key="3">
    <source>
        <dbReference type="ARBA" id="ARBA00022741"/>
    </source>
</evidence>
<sequence length="451" mass="49333">MNANITSGGHGADRAGSPFRPGMPQSITHSASVKDLSSLGKATAKMPRLAELESDERMTDVGGVRAAGATSPDIIPEDGTWHDDGIARNYALANAHVAPSPPGADAAKSLFGEGAFPDLPPPRRDLGAGDYALLRELGRGLCGTVYLARERATGNIVAFKVMRKSKLVDVGEAKHASEERRLHERVSRGPFINRLLASFQDAHALFLVLEYAPCGDLFQAMNFHGLPSRNDAVIFTIQVATALEHLHGLGYVYRDLKPENILLHGHGSVQLADFGMAKALRPGERSFTICGTAQYMSPEVLLHRGCYFEADLWAVGIFIYELVTGDTPFSSISGSRQDLYRRLMSHDPDHMVFPSSIDKKTSSVVKGLLQNEEHRRLGACGKMTELYKHPWFDAVDVCAVQRGSATPRLQPRRRNVIYDPALQRVLERGDVPWQRGGVVDDPAILALFEAF</sequence>
<dbReference type="GO" id="GO:0005952">
    <property type="term" value="C:cAMP-dependent protein kinase complex"/>
    <property type="evidence" value="ECO:0007669"/>
    <property type="project" value="TreeGrafter"/>
</dbReference>
<dbReference type="AlphaFoldDB" id="A0A7R9TC26"/>
<dbReference type="PROSITE" id="PS50011">
    <property type="entry name" value="PROTEIN_KINASE_DOM"/>
    <property type="match status" value="1"/>
</dbReference>
<dbReference type="InterPro" id="IPR008271">
    <property type="entry name" value="Ser/Thr_kinase_AS"/>
</dbReference>
<dbReference type="Pfam" id="PF00069">
    <property type="entry name" value="Pkinase"/>
    <property type="match status" value="1"/>
</dbReference>
<dbReference type="SUPFAM" id="SSF56112">
    <property type="entry name" value="Protein kinase-like (PK-like)"/>
    <property type="match status" value="1"/>
</dbReference>
<reference evidence="8" key="1">
    <citation type="submission" date="2021-01" db="EMBL/GenBank/DDBJ databases">
        <authorList>
            <person name="Corre E."/>
            <person name="Pelletier E."/>
            <person name="Niang G."/>
            <person name="Scheremetjew M."/>
            <person name="Finn R."/>
            <person name="Kale V."/>
            <person name="Holt S."/>
            <person name="Cochrane G."/>
            <person name="Meng A."/>
            <person name="Brown T."/>
            <person name="Cohen L."/>
        </authorList>
    </citation>
    <scope>NUCLEOTIDE SEQUENCE</scope>
    <source>
        <strain evidence="8">RCC1614</strain>
    </source>
</reference>
<feature type="domain" description="Protein kinase" evidence="7">
    <location>
        <begin position="131"/>
        <end position="392"/>
    </location>
</feature>
<gene>
    <name evidence="8" type="ORF">MPUS1402_LOCUS2303</name>
</gene>
<keyword evidence="5" id="KW-0067">ATP-binding</keyword>
<dbReference type="PANTHER" id="PTHR24353:SF37">
    <property type="entry name" value="CAMP-DEPENDENT PROTEIN KINASE CATALYTIC SUBUNIT PRKX"/>
    <property type="match status" value="1"/>
</dbReference>
<dbReference type="InterPro" id="IPR000719">
    <property type="entry name" value="Prot_kinase_dom"/>
</dbReference>
<evidence type="ECO:0000256" key="2">
    <source>
        <dbReference type="ARBA" id="ARBA00022679"/>
    </source>
</evidence>
<feature type="region of interest" description="Disordered" evidence="6">
    <location>
        <begin position="1"/>
        <end position="39"/>
    </location>
</feature>
<dbReference type="Gene3D" id="3.30.200.20">
    <property type="entry name" value="Phosphorylase Kinase, domain 1"/>
    <property type="match status" value="1"/>
</dbReference>
<dbReference type="InterPro" id="IPR045270">
    <property type="entry name" value="STKc_AGC"/>
</dbReference>
<accession>A0A7R9TC26</accession>
<dbReference type="GO" id="GO:0005524">
    <property type="term" value="F:ATP binding"/>
    <property type="evidence" value="ECO:0007669"/>
    <property type="project" value="UniProtKB-KW"/>
</dbReference>
<organism evidence="8">
    <name type="scientific">Micromonas pusilla</name>
    <name type="common">Picoplanktonic green alga</name>
    <name type="synonym">Chromulina pusilla</name>
    <dbReference type="NCBI Taxonomy" id="38833"/>
    <lineage>
        <taxon>Eukaryota</taxon>
        <taxon>Viridiplantae</taxon>
        <taxon>Chlorophyta</taxon>
        <taxon>Mamiellophyceae</taxon>
        <taxon>Mamiellales</taxon>
        <taxon>Mamiellaceae</taxon>
        <taxon>Micromonas</taxon>
    </lineage>
</organism>
<dbReference type="InterPro" id="IPR011009">
    <property type="entry name" value="Kinase-like_dom_sf"/>
</dbReference>
<keyword evidence="4" id="KW-0418">Kinase</keyword>
<protein>
    <recommendedName>
        <fullName evidence="7">Protein kinase domain-containing protein</fullName>
    </recommendedName>
</protein>
<evidence type="ECO:0000256" key="4">
    <source>
        <dbReference type="ARBA" id="ARBA00022777"/>
    </source>
</evidence>
<dbReference type="CDD" id="cd05123">
    <property type="entry name" value="STKc_AGC"/>
    <property type="match status" value="1"/>
</dbReference>
<keyword evidence="2" id="KW-0808">Transferase</keyword>
<dbReference type="GO" id="GO:0004691">
    <property type="term" value="F:cAMP-dependent protein kinase activity"/>
    <property type="evidence" value="ECO:0007669"/>
    <property type="project" value="TreeGrafter"/>
</dbReference>
<dbReference type="EMBL" id="HBDY01003051">
    <property type="protein sequence ID" value="CAD8230465.1"/>
    <property type="molecule type" value="Transcribed_RNA"/>
</dbReference>
<dbReference type="PROSITE" id="PS00108">
    <property type="entry name" value="PROTEIN_KINASE_ST"/>
    <property type="match status" value="1"/>
</dbReference>
<evidence type="ECO:0000256" key="6">
    <source>
        <dbReference type="SAM" id="MobiDB-lite"/>
    </source>
</evidence>
<evidence type="ECO:0000313" key="8">
    <source>
        <dbReference type="EMBL" id="CAD8230465.1"/>
    </source>
</evidence>